<dbReference type="InterPro" id="IPR005166">
    <property type="entry name" value="RSV_p95_env"/>
</dbReference>
<dbReference type="SUPFAM" id="SSF58069">
    <property type="entry name" value="Virus ectodomain"/>
    <property type="match status" value="1"/>
</dbReference>
<dbReference type="InterPro" id="IPR018154">
    <property type="entry name" value="TLV/ENV_coat_polyprotein"/>
</dbReference>
<dbReference type="AlphaFoldDB" id="A0A851Y872"/>
<proteinExistence type="predicted"/>
<comment type="caution">
    <text evidence="1">The sequence shown here is derived from an EMBL/GenBank/DDBJ whole genome shotgun (WGS) entry which is preliminary data.</text>
</comment>
<keyword evidence="2" id="KW-1185">Reference proteome</keyword>
<sequence length="269" mass="29644">TSHNPIYTHKKGVNSYCGYNNSRNQGLGAADLETMSVSQPIWNNGTPKALPPDVFLICGDQAWQDIPSRPLGGPCYLGKLTLLAPSMRQLLNISRSRNKRSIGLALDCDDNVQLLSSTARTLLSIAFPGVVASNALCNLAHLACWTEKQANITTETLEQLLVDQDSLRHALLQNRAVIDFLLLAQGHGCEDFEGMCCMNLSDHSESIHKKLQWLKEHVNKIQQEEGLLDGWLKNLFGNLPGWVQGLLKEGIRIIIYIGIGLIIVCCTLS</sequence>
<organism evidence="1 2">
    <name type="scientific">Eolophus roseicapilla</name>
    <name type="common">Galah cockatoo</name>
    <name type="synonym">Cacatua roseicapilla</name>
    <dbReference type="NCBI Taxonomy" id="176039"/>
    <lineage>
        <taxon>Eukaryota</taxon>
        <taxon>Metazoa</taxon>
        <taxon>Chordata</taxon>
        <taxon>Craniata</taxon>
        <taxon>Vertebrata</taxon>
        <taxon>Euteleostomi</taxon>
        <taxon>Archelosauria</taxon>
        <taxon>Archosauria</taxon>
        <taxon>Dinosauria</taxon>
        <taxon>Saurischia</taxon>
        <taxon>Theropoda</taxon>
        <taxon>Coelurosauria</taxon>
        <taxon>Aves</taxon>
        <taxon>Neognathae</taxon>
        <taxon>Neoaves</taxon>
        <taxon>Telluraves</taxon>
        <taxon>Australaves</taxon>
        <taxon>Psittaciformes</taxon>
        <taxon>Cacatuidae</taxon>
        <taxon>Eolophus</taxon>
    </lineage>
</organism>
<evidence type="ECO:0000313" key="2">
    <source>
        <dbReference type="Proteomes" id="UP000637704"/>
    </source>
</evidence>
<accession>A0A851Y872</accession>
<feature type="non-terminal residue" evidence="1">
    <location>
        <position position="1"/>
    </location>
</feature>
<name>A0A851Y872_EOLRO</name>
<dbReference type="PANTHER" id="PTHR10424">
    <property type="entry name" value="VIRAL ENVELOPE PROTEIN"/>
    <property type="match status" value="1"/>
</dbReference>
<dbReference type="Pfam" id="PF00429">
    <property type="entry name" value="TLV_coat"/>
    <property type="match status" value="1"/>
</dbReference>
<feature type="non-terminal residue" evidence="1">
    <location>
        <position position="269"/>
    </location>
</feature>
<dbReference type="Pfam" id="PF03708">
    <property type="entry name" value="Avian_gp85"/>
    <property type="match status" value="1"/>
</dbReference>
<dbReference type="Proteomes" id="UP000637704">
    <property type="component" value="Unassembled WGS sequence"/>
</dbReference>
<gene>
    <name evidence="1" type="primary">Ervpablb1</name>
    <name evidence="1" type="ORF">EOLROS_R14864</name>
</gene>
<dbReference type="Gene3D" id="1.10.287.210">
    <property type="match status" value="1"/>
</dbReference>
<evidence type="ECO:0000313" key="1">
    <source>
        <dbReference type="EMBL" id="NXD74548.1"/>
    </source>
</evidence>
<reference evidence="1" key="1">
    <citation type="submission" date="2019-09" db="EMBL/GenBank/DDBJ databases">
        <title>Bird 10,000 Genomes (B10K) Project - Family phase.</title>
        <authorList>
            <person name="Zhang G."/>
        </authorList>
    </citation>
    <scope>NUCLEOTIDE SEQUENCE</scope>
    <source>
        <strain evidence="1">B10K-DU-025-06</strain>
        <tissue evidence="1">Mixed tissue sample</tissue>
    </source>
</reference>
<protein>
    <submittedName>
        <fullName evidence="1">ERB1 protein</fullName>
    </submittedName>
</protein>
<dbReference type="EMBL" id="WBNI01006822">
    <property type="protein sequence ID" value="NXD74548.1"/>
    <property type="molecule type" value="Genomic_DNA"/>
</dbReference>